<name>A0A2M7CQQ3_9BACT</name>
<reference evidence="2" key="1">
    <citation type="submission" date="2017-09" db="EMBL/GenBank/DDBJ databases">
        <title>Depth-based differentiation of microbial function through sediment-hosted aquifers and enrichment of novel symbionts in the deep terrestrial subsurface.</title>
        <authorList>
            <person name="Probst A.J."/>
            <person name="Ladd B."/>
            <person name="Jarett J.K."/>
            <person name="Geller-Mcgrath D.E."/>
            <person name="Sieber C.M.K."/>
            <person name="Emerson J.B."/>
            <person name="Anantharaman K."/>
            <person name="Thomas B.C."/>
            <person name="Malmstrom R."/>
            <person name="Stieglmeier M."/>
            <person name="Klingl A."/>
            <person name="Woyke T."/>
            <person name="Ryan C.M."/>
            <person name="Banfield J.F."/>
        </authorList>
    </citation>
    <scope>NUCLEOTIDE SEQUENCE [LARGE SCALE GENOMIC DNA]</scope>
</reference>
<organism evidence="1 2">
    <name type="scientific">Candidatus Wolfebacteria bacterium CG02_land_8_20_14_3_00_37_12</name>
    <dbReference type="NCBI Taxonomy" id="1975066"/>
    <lineage>
        <taxon>Bacteria</taxon>
        <taxon>Candidatus Wolfeibacteriota</taxon>
    </lineage>
</organism>
<evidence type="ECO:0000313" key="2">
    <source>
        <dbReference type="Proteomes" id="UP000230595"/>
    </source>
</evidence>
<protein>
    <submittedName>
        <fullName evidence="1">Uncharacterized protein</fullName>
    </submittedName>
</protein>
<gene>
    <name evidence="1" type="ORF">COS33_00145</name>
</gene>
<sequence>MTMKIIILSPNADLLFTDELKGKIKSAGEVVFIKDIKPLLDVPELYNSEQKIVAIDPDFCEWSVPKDVIKKNEKR</sequence>
<accession>A0A2M7CQQ3</accession>
<proteinExistence type="predicted"/>
<comment type="caution">
    <text evidence="1">The sequence shown here is derived from an EMBL/GenBank/DDBJ whole genome shotgun (WGS) entry which is preliminary data.</text>
</comment>
<evidence type="ECO:0000313" key="1">
    <source>
        <dbReference type="EMBL" id="PIV31991.1"/>
    </source>
</evidence>
<dbReference type="EMBL" id="PEUH01000004">
    <property type="protein sequence ID" value="PIV31991.1"/>
    <property type="molecule type" value="Genomic_DNA"/>
</dbReference>
<dbReference type="Proteomes" id="UP000230595">
    <property type="component" value="Unassembled WGS sequence"/>
</dbReference>
<dbReference type="AlphaFoldDB" id="A0A2M7CQQ3"/>